<protein>
    <submittedName>
        <fullName evidence="2">Uncharacterized protein</fullName>
    </submittedName>
</protein>
<sequence length="837" mass="92979">MPPTSGSKPPPSASRELIKKGPREIAASSRTKRNARGERPTTSRALVLRNGKYGARGTGEVMLTAKLSGREKLDLLAEDLIEKSKTALGQPVSLEKCFRIAEAQRNEFLDQIRSFRDVGLFYQSMKEEVNARTPSVDGRPNLSSKNLSYIAEIVVTKIHNSYMIASAWKLVTDMIQDLIDNGVEDSTLAINLKSSPTIRNQYLVLWDLVNVLVEICHSLFAVLISKDQHYSRYFKVQEADGPENDPQIVFDNAGLKEAGRSFIDSIIIELAFPQSPYPRAILYQILRDASDESFRDSKRFSQAVWDAVGVLSDAIALRELLEVPLLGPQGRKVLDTPRHMPDNYGRWMDAGVDSNKASEMTANFEDLISPLEKTKDQAVLSKMWERINLSYESVCQKDIDSLWQLSEALHCKPQWHSVNVDQTRMLDSDSDSDDIPTPFVGRKKQPLRLTNYTEADSDGSMPSLQSVSNSSEEGDDDHESDDNESDDEGSDSGYDTGQEDELRELLREAMDAVHEADLWETKPPPELDPLAQDDRKGNPFLKTLGSLRGRMFSSSSKLKTPGQSTAKPSATAEAPGQSTTKPSATAEAPASLATTVEDIEDEEASGTSATKKKKKKKSSNKKKKNKTTAAATAVPPGSTPDIPPNKAQPTSSSTEKKAAPGVPASASTISLPIGETTAQPARSYLRSEQHGEPKAKVKSRPDHASIFSQGNGEHKSFCGFRRNKDRAKDEEEEQKEQKKSMFAGLKKKSKDFMAQLLKMDKKVKPMKWENFLRVMREMGFRCDPSTAGSSVRFDPPDPRDQSISVHKPHPDTTLRPEKVLEVSKKLMWHYGWNAEDF</sequence>
<evidence type="ECO:0000313" key="3">
    <source>
        <dbReference type="Proteomes" id="UP000054144"/>
    </source>
</evidence>
<dbReference type="OrthoDB" id="2922289at2759"/>
<evidence type="ECO:0000313" key="2">
    <source>
        <dbReference type="EMBL" id="KIY44417.1"/>
    </source>
</evidence>
<feature type="compositionally biased region" description="Polar residues" evidence="1">
    <location>
        <begin position="552"/>
        <end position="568"/>
    </location>
</feature>
<accession>A0A0D7A065</accession>
<feature type="compositionally biased region" description="Polar residues" evidence="1">
    <location>
        <begin position="665"/>
        <end position="680"/>
    </location>
</feature>
<feature type="non-terminal residue" evidence="2">
    <location>
        <position position="837"/>
    </location>
</feature>
<feature type="compositionally biased region" description="Basic and acidic residues" evidence="1">
    <location>
        <begin position="685"/>
        <end position="703"/>
    </location>
</feature>
<evidence type="ECO:0000256" key="1">
    <source>
        <dbReference type="SAM" id="MobiDB-lite"/>
    </source>
</evidence>
<keyword evidence="3" id="KW-1185">Reference proteome</keyword>
<feature type="compositionally biased region" description="Polar residues" evidence="1">
    <location>
        <begin position="448"/>
        <end position="467"/>
    </location>
</feature>
<feature type="compositionally biased region" description="Pro residues" evidence="1">
    <location>
        <begin position="1"/>
        <end position="12"/>
    </location>
</feature>
<name>A0A0D7A065_9AGAR</name>
<feature type="region of interest" description="Disordered" evidence="1">
    <location>
        <begin position="1"/>
        <end position="41"/>
    </location>
</feature>
<dbReference type="AlphaFoldDB" id="A0A0D7A065"/>
<organism evidence="2 3">
    <name type="scientific">Fistulina hepatica ATCC 64428</name>
    <dbReference type="NCBI Taxonomy" id="1128425"/>
    <lineage>
        <taxon>Eukaryota</taxon>
        <taxon>Fungi</taxon>
        <taxon>Dikarya</taxon>
        <taxon>Basidiomycota</taxon>
        <taxon>Agaricomycotina</taxon>
        <taxon>Agaricomycetes</taxon>
        <taxon>Agaricomycetidae</taxon>
        <taxon>Agaricales</taxon>
        <taxon>Fistulinaceae</taxon>
        <taxon>Fistulina</taxon>
    </lineage>
</organism>
<dbReference type="EMBL" id="KN882092">
    <property type="protein sequence ID" value="KIY44417.1"/>
    <property type="molecule type" value="Genomic_DNA"/>
</dbReference>
<feature type="compositionally biased region" description="Basic and acidic residues" evidence="1">
    <location>
        <begin position="503"/>
        <end position="525"/>
    </location>
</feature>
<feature type="region of interest" description="Disordered" evidence="1">
    <location>
        <begin position="785"/>
        <end position="816"/>
    </location>
</feature>
<feature type="compositionally biased region" description="Basic residues" evidence="1">
    <location>
        <begin position="610"/>
        <end position="626"/>
    </location>
</feature>
<feature type="region of interest" description="Disordered" evidence="1">
    <location>
        <begin position="427"/>
        <end position="745"/>
    </location>
</feature>
<gene>
    <name evidence="2" type="ORF">FISHEDRAFT_30122</name>
</gene>
<proteinExistence type="predicted"/>
<feature type="compositionally biased region" description="Acidic residues" evidence="1">
    <location>
        <begin position="472"/>
        <end position="490"/>
    </location>
</feature>
<dbReference type="Proteomes" id="UP000054144">
    <property type="component" value="Unassembled WGS sequence"/>
</dbReference>
<reference evidence="2 3" key="1">
    <citation type="journal article" date="2015" name="Fungal Genet. Biol.">
        <title>Evolution of novel wood decay mechanisms in Agaricales revealed by the genome sequences of Fistulina hepatica and Cylindrobasidium torrendii.</title>
        <authorList>
            <person name="Floudas D."/>
            <person name="Held B.W."/>
            <person name="Riley R."/>
            <person name="Nagy L.G."/>
            <person name="Koehler G."/>
            <person name="Ransdell A.S."/>
            <person name="Younus H."/>
            <person name="Chow J."/>
            <person name="Chiniquy J."/>
            <person name="Lipzen A."/>
            <person name="Tritt A."/>
            <person name="Sun H."/>
            <person name="Haridas S."/>
            <person name="LaButti K."/>
            <person name="Ohm R.A."/>
            <person name="Kues U."/>
            <person name="Blanchette R.A."/>
            <person name="Grigoriev I.V."/>
            <person name="Minto R.E."/>
            <person name="Hibbett D.S."/>
        </authorList>
    </citation>
    <scope>NUCLEOTIDE SEQUENCE [LARGE SCALE GENOMIC DNA]</scope>
    <source>
        <strain evidence="2 3">ATCC 64428</strain>
    </source>
</reference>